<dbReference type="PROSITE" id="PS51257">
    <property type="entry name" value="PROKAR_LIPOPROTEIN"/>
    <property type="match status" value="1"/>
</dbReference>
<feature type="signal peptide" evidence="2">
    <location>
        <begin position="1"/>
        <end position="20"/>
    </location>
</feature>
<reference evidence="3 4" key="1">
    <citation type="journal article" date="2015" name="Proc. Natl. Acad. Sci. U.S.A.">
        <title>Expanded metabolic versatility of ubiquitous nitrite-oxidizing bacteria from the genus Nitrospira.</title>
        <authorList>
            <person name="Koch H."/>
            <person name="Lucker S."/>
            <person name="Albertsen M."/>
            <person name="Kitzinger K."/>
            <person name="Herbold C."/>
            <person name="Spieck E."/>
            <person name="Nielsen P.H."/>
            <person name="Wagner M."/>
            <person name="Daims H."/>
        </authorList>
    </citation>
    <scope>NUCLEOTIDE SEQUENCE [LARGE SCALE GENOMIC DNA]</scope>
    <source>
        <strain evidence="3 4">NSP M-1</strain>
    </source>
</reference>
<evidence type="ECO:0000256" key="2">
    <source>
        <dbReference type="SAM" id="SignalP"/>
    </source>
</evidence>
<keyword evidence="2" id="KW-0732">Signal</keyword>
<dbReference type="PATRIC" id="fig|42253.5.peg.4767"/>
<accession>A0A0K2GKQ2</accession>
<keyword evidence="4" id="KW-1185">Reference proteome</keyword>
<evidence type="ECO:0000313" key="4">
    <source>
        <dbReference type="Proteomes" id="UP000069205"/>
    </source>
</evidence>
<feature type="region of interest" description="Disordered" evidence="1">
    <location>
        <begin position="23"/>
        <end position="79"/>
    </location>
</feature>
<dbReference type="OrthoDB" id="9817074at2"/>
<dbReference type="KEGG" id="nmv:NITMOv2_4834"/>
<sequence>MPCRTLVVLFVLCLASSCGGDKHLPSSNPPEYDPKKVYTGPATPPSGPQAASIAESIEPGPPPIQLPPLEPGPNEKGAWKTVPVKPESLRVFKGVKGPCEVLLSLVQGLGSGQLFAGPEGQALKQSLGSRAESVARSLDRQLFDNFKAQLGPNVADCPSPVPARKSSLDEPIRTPSLLLAGGPSQGSFQLAQATAPGGEREGYTVTKGQVNMPIPPDAVGRKVREWRVEEGATPETAGDRKGFSLINGGYAKKCPAPGKEGAYIVEGDYEFSLIVDQTINYSNTVRTEYNARSIHATLKGRVDDDAMLQYVDLDAALVIARGGTNRPTSFAHQRQHVRFVPDRRAGGMPSEFSNWSVSEWDSALAGEAQSDAMNTLLLAVTIFSGPFYLAAEGEWTTANTCVEIIFTPPTKTKKFVPNESTPVKTELRTKKEQAFVPAKFQAAKERPREGNGRVSPREDESQLNRPATFTYQAPATKVQHSGFRVSAKSRAGVAEAKDGEWELAPSAYVLEFKSHIVQEPMNFMHPQFGMQLSSNGFDAHVEATVPLRRREDDGQWVGEGVMRYETRTTTQPAQCEIRIQGTGTTTFHVNGGSISLDPEPFAVKLIILPGQTEEVAETHCTSGSTPPKLRELLESQGVQGGDAHVASKGGGWRAAFNVTRFKTFIWTQGRQGYEIGGWTPVANSDVVAKKRMKANCGMVMSRCQEETTLILKLADEPDAAASPPK</sequence>
<feature type="chain" id="PRO_5005476980" evidence="2">
    <location>
        <begin position="21"/>
        <end position="725"/>
    </location>
</feature>
<feature type="compositionally biased region" description="Pro residues" evidence="1">
    <location>
        <begin position="59"/>
        <end position="71"/>
    </location>
</feature>
<organism evidence="3 4">
    <name type="scientific">Nitrospira moscoviensis</name>
    <dbReference type="NCBI Taxonomy" id="42253"/>
    <lineage>
        <taxon>Bacteria</taxon>
        <taxon>Pseudomonadati</taxon>
        <taxon>Nitrospirota</taxon>
        <taxon>Nitrospiria</taxon>
        <taxon>Nitrospirales</taxon>
        <taxon>Nitrospiraceae</taxon>
        <taxon>Nitrospira</taxon>
    </lineage>
</organism>
<protein>
    <submittedName>
        <fullName evidence="3">Uncharacterized protein</fullName>
    </submittedName>
</protein>
<dbReference type="AlphaFoldDB" id="A0A0K2GKQ2"/>
<evidence type="ECO:0000256" key="1">
    <source>
        <dbReference type="SAM" id="MobiDB-lite"/>
    </source>
</evidence>
<dbReference type="Proteomes" id="UP000069205">
    <property type="component" value="Chromosome"/>
</dbReference>
<feature type="compositionally biased region" description="Basic and acidic residues" evidence="1">
    <location>
        <begin position="442"/>
        <end position="462"/>
    </location>
</feature>
<feature type="region of interest" description="Disordered" evidence="1">
    <location>
        <begin position="440"/>
        <end position="462"/>
    </location>
</feature>
<dbReference type="RefSeq" id="WP_053381896.1">
    <property type="nucleotide sequence ID" value="NZ_CP011801.1"/>
</dbReference>
<name>A0A0K2GKQ2_NITMO</name>
<proteinExistence type="predicted"/>
<gene>
    <name evidence="3" type="ORF">NITMOv2_4834</name>
</gene>
<dbReference type="EMBL" id="CP011801">
    <property type="protein sequence ID" value="ALA61202.1"/>
    <property type="molecule type" value="Genomic_DNA"/>
</dbReference>
<evidence type="ECO:0000313" key="3">
    <source>
        <dbReference type="EMBL" id="ALA61202.1"/>
    </source>
</evidence>